<dbReference type="InterPro" id="IPR029058">
    <property type="entry name" value="AB_hydrolase_fold"/>
</dbReference>
<dbReference type="Pfam" id="PF07859">
    <property type="entry name" value="Abhydrolase_3"/>
    <property type="match status" value="1"/>
</dbReference>
<dbReference type="SUPFAM" id="SSF53474">
    <property type="entry name" value="alpha/beta-Hydrolases"/>
    <property type="match status" value="1"/>
</dbReference>
<evidence type="ECO:0000259" key="2">
    <source>
        <dbReference type="Pfam" id="PF07859"/>
    </source>
</evidence>
<evidence type="ECO:0000313" key="4">
    <source>
        <dbReference type="Proteomes" id="UP001174677"/>
    </source>
</evidence>
<sequence length="134" mass="14532">MVMQAGSESLPGGVKISGAFLTHPYFWGSKPIGSETIVERENTIVHMRWDFVNPLAIGGIDSPLINPVAPGAPSLAKLGCSRLLVTVASLDMLRDRGVSYYEAVKKSGWKGDIEMIEVEGENHAFHIMNSGTQF</sequence>
<reference evidence="3 4" key="1">
    <citation type="journal article" date="2023" name="Plant Biotechnol. J.">
        <title>Chromosome-level wild Hevea brasiliensis genome provides new tools for genomic-assisted breeding and valuable loci to elevate rubber yield.</title>
        <authorList>
            <person name="Cheng H."/>
            <person name="Song X."/>
            <person name="Hu Y."/>
            <person name="Wu T."/>
            <person name="Yang Q."/>
            <person name="An Z."/>
            <person name="Feng S."/>
            <person name="Deng Z."/>
            <person name="Wu W."/>
            <person name="Zeng X."/>
            <person name="Tu M."/>
            <person name="Wang X."/>
            <person name="Huang H."/>
        </authorList>
    </citation>
    <scope>NUCLEOTIDE SEQUENCE [LARGE SCALE GENOMIC DNA]</scope>
    <source>
        <strain evidence="3">MT/VB/25A 57/8</strain>
    </source>
</reference>
<feature type="domain" description="Alpha/beta hydrolase fold-3" evidence="2">
    <location>
        <begin position="13"/>
        <end position="126"/>
    </location>
</feature>
<dbReference type="Proteomes" id="UP001174677">
    <property type="component" value="Chromosome 15"/>
</dbReference>
<dbReference type="EMBL" id="JARPOI010000015">
    <property type="protein sequence ID" value="KAJ9154339.1"/>
    <property type="molecule type" value="Genomic_DNA"/>
</dbReference>
<dbReference type="InterPro" id="IPR050466">
    <property type="entry name" value="Carboxylest/Gibb_receptor"/>
</dbReference>
<keyword evidence="4" id="KW-1185">Reference proteome</keyword>
<proteinExistence type="inferred from homology"/>
<dbReference type="PANTHER" id="PTHR23024">
    <property type="entry name" value="ARYLACETAMIDE DEACETYLASE"/>
    <property type="match status" value="1"/>
</dbReference>
<dbReference type="InterPro" id="IPR013094">
    <property type="entry name" value="AB_hydrolase_3"/>
</dbReference>
<protein>
    <recommendedName>
        <fullName evidence="2">Alpha/beta hydrolase fold-3 domain-containing protein</fullName>
    </recommendedName>
</protein>
<name>A0ABQ9L1Q9_HEVBR</name>
<dbReference type="PANTHER" id="PTHR23024:SF551">
    <property type="entry name" value="2-HYDROXYISOFLAVANONE DEHYDRATASE-LIKE"/>
    <property type="match status" value="1"/>
</dbReference>
<evidence type="ECO:0000313" key="3">
    <source>
        <dbReference type="EMBL" id="KAJ9154339.1"/>
    </source>
</evidence>
<dbReference type="Gene3D" id="3.40.50.1820">
    <property type="entry name" value="alpha/beta hydrolase"/>
    <property type="match status" value="1"/>
</dbReference>
<evidence type="ECO:0000256" key="1">
    <source>
        <dbReference type="ARBA" id="ARBA00010515"/>
    </source>
</evidence>
<organism evidence="3 4">
    <name type="scientific">Hevea brasiliensis</name>
    <name type="common">Para rubber tree</name>
    <name type="synonym">Siphonia brasiliensis</name>
    <dbReference type="NCBI Taxonomy" id="3981"/>
    <lineage>
        <taxon>Eukaryota</taxon>
        <taxon>Viridiplantae</taxon>
        <taxon>Streptophyta</taxon>
        <taxon>Embryophyta</taxon>
        <taxon>Tracheophyta</taxon>
        <taxon>Spermatophyta</taxon>
        <taxon>Magnoliopsida</taxon>
        <taxon>eudicotyledons</taxon>
        <taxon>Gunneridae</taxon>
        <taxon>Pentapetalae</taxon>
        <taxon>rosids</taxon>
        <taxon>fabids</taxon>
        <taxon>Malpighiales</taxon>
        <taxon>Euphorbiaceae</taxon>
        <taxon>Crotonoideae</taxon>
        <taxon>Micrandreae</taxon>
        <taxon>Hevea</taxon>
    </lineage>
</organism>
<gene>
    <name evidence="3" type="ORF">P3X46_027688</name>
</gene>
<comment type="similarity">
    <text evidence="1">Belongs to the 'GDXG' lipolytic enzyme family.</text>
</comment>
<accession>A0ABQ9L1Q9</accession>
<comment type="caution">
    <text evidence="3">The sequence shown here is derived from an EMBL/GenBank/DDBJ whole genome shotgun (WGS) entry which is preliminary data.</text>
</comment>